<evidence type="ECO:0000256" key="1">
    <source>
        <dbReference type="SAM" id="Phobius"/>
    </source>
</evidence>
<dbReference type="Proteomes" id="UP000219336">
    <property type="component" value="Unassembled WGS sequence"/>
</dbReference>
<protein>
    <submittedName>
        <fullName evidence="2">LysR substrate binding domain protein</fullName>
    </submittedName>
</protein>
<evidence type="ECO:0000313" key="2">
    <source>
        <dbReference type="EMBL" id="SNX50342.1"/>
    </source>
</evidence>
<keyword evidence="3" id="KW-1185">Reference proteome</keyword>
<dbReference type="AlphaFoldDB" id="A0A240ENR8"/>
<dbReference type="Gene3D" id="3.40.190.10">
    <property type="entry name" value="Periplasmic binding protein-like II"/>
    <property type="match status" value="1"/>
</dbReference>
<feature type="transmembrane region" description="Helical" evidence="1">
    <location>
        <begin position="75"/>
        <end position="95"/>
    </location>
</feature>
<organism evidence="2 3">
    <name type="scientific">Vibrio thalassae</name>
    <dbReference type="NCBI Taxonomy" id="1243014"/>
    <lineage>
        <taxon>Bacteria</taxon>
        <taxon>Pseudomonadati</taxon>
        <taxon>Pseudomonadota</taxon>
        <taxon>Gammaproteobacteria</taxon>
        <taxon>Vibrionales</taxon>
        <taxon>Vibrionaceae</taxon>
        <taxon>Vibrio</taxon>
    </lineage>
</organism>
<dbReference type="SUPFAM" id="SSF53850">
    <property type="entry name" value="Periplasmic binding protein-like II"/>
    <property type="match status" value="1"/>
</dbReference>
<gene>
    <name evidence="2" type="ORF">VTH8203_03997</name>
</gene>
<dbReference type="EMBL" id="OANU01000119">
    <property type="protein sequence ID" value="SNX50342.1"/>
    <property type="molecule type" value="Genomic_DNA"/>
</dbReference>
<keyword evidence="1" id="KW-0472">Membrane</keyword>
<evidence type="ECO:0000313" key="3">
    <source>
        <dbReference type="Proteomes" id="UP000219336"/>
    </source>
</evidence>
<proteinExistence type="predicted"/>
<accession>A0A240ENR8</accession>
<keyword evidence="1" id="KW-0812">Transmembrane</keyword>
<keyword evidence="1" id="KW-1133">Transmembrane helix</keyword>
<sequence>MNYRHIHVVTGGVGSWLLLDILTNRGIQLDIALSVPDVSSAIAVCRQSDMLLCYPHSVVKEVVEAGTLIAKPVPLAAFFKVVVAFNFLSSFFLPFRI</sequence>
<name>A0A240ENR8_9VIBR</name>
<reference evidence="3" key="1">
    <citation type="submission" date="2016-06" db="EMBL/GenBank/DDBJ databases">
        <authorList>
            <person name="Rodrigo-Torres L."/>
            <person name="Arahal R.D."/>
            <person name="Lucena T."/>
        </authorList>
    </citation>
    <scope>NUCLEOTIDE SEQUENCE [LARGE SCALE GENOMIC DNA]</scope>
    <source>
        <strain evidence="3">CECT8203</strain>
    </source>
</reference>